<dbReference type="Proteomes" id="UP000664132">
    <property type="component" value="Unassembled WGS sequence"/>
</dbReference>
<comment type="caution">
    <text evidence="2">The sequence shown here is derived from an EMBL/GenBank/DDBJ whole genome shotgun (WGS) entry which is preliminary data.</text>
</comment>
<evidence type="ECO:0000313" key="3">
    <source>
        <dbReference type="Proteomes" id="UP000664132"/>
    </source>
</evidence>
<dbReference type="Pfam" id="PF26639">
    <property type="entry name" value="Het-6_barrel"/>
    <property type="match status" value="1"/>
</dbReference>
<accession>A0A8H7WKA9</accession>
<feature type="domain" description="Heterokaryon incompatibility" evidence="1">
    <location>
        <begin position="47"/>
        <end position="205"/>
    </location>
</feature>
<dbReference type="AlphaFoldDB" id="A0A8H7WKA9"/>
<proteinExistence type="predicted"/>
<keyword evidence="3" id="KW-1185">Reference proteome</keyword>
<gene>
    <name evidence="2" type="ORF">IFR04_000074</name>
</gene>
<dbReference type="OrthoDB" id="2157530at2759"/>
<dbReference type="Pfam" id="PF06985">
    <property type="entry name" value="HET"/>
    <property type="match status" value="1"/>
</dbReference>
<dbReference type="PANTHER" id="PTHR24148:SF64">
    <property type="entry name" value="HETEROKARYON INCOMPATIBILITY DOMAIN-CONTAINING PROTEIN"/>
    <property type="match status" value="1"/>
</dbReference>
<organism evidence="2 3">
    <name type="scientific">Cadophora malorum</name>
    <dbReference type="NCBI Taxonomy" id="108018"/>
    <lineage>
        <taxon>Eukaryota</taxon>
        <taxon>Fungi</taxon>
        <taxon>Dikarya</taxon>
        <taxon>Ascomycota</taxon>
        <taxon>Pezizomycotina</taxon>
        <taxon>Leotiomycetes</taxon>
        <taxon>Helotiales</taxon>
        <taxon>Ploettnerulaceae</taxon>
        <taxon>Cadophora</taxon>
    </lineage>
</organism>
<dbReference type="InterPro" id="IPR010730">
    <property type="entry name" value="HET"/>
</dbReference>
<name>A0A8H7WKA9_9HELO</name>
<dbReference type="InterPro" id="IPR052895">
    <property type="entry name" value="HetReg/Transcr_Mod"/>
</dbReference>
<protein>
    <recommendedName>
        <fullName evidence="1">Heterokaryon incompatibility domain-containing protein</fullName>
    </recommendedName>
</protein>
<evidence type="ECO:0000313" key="2">
    <source>
        <dbReference type="EMBL" id="KAG4426643.1"/>
    </source>
</evidence>
<evidence type="ECO:0000259" key="1">
    <source>
        <dbReference type="Pfam" id="PF06985"/>
    </source>
</evidence>
<dbReference type="EMBL" id="JAFJYH010000001">
    <property type="protein sequence ID" value="KAG4426643.1"/>
    <property type="molecule type" value="Genomic_DNA"/>
</dbReference>
<reference evidence="2" key="1">
    <citation type="submission" date="2021-02" db="EMBL/GenBank/DDBJ databases">
        <title>Genome sequence Cadophora malorum strain M34.</title>
        <authorList>
            <person name="Stefanovic E."/>
            <person name="Vu D."/>
            <person name="Scully C."/>
            <person name="Dijksterhuis J."/>
            <person name="Roader J."/>
            <person name="Houbraken J."/>
        </authorList>
    </citation>
    <scope>NUCLEOTIDE SEQUENCE</scope>
    <source>
        <strain evidence="2">M34</strain>
    </source>
</reference>
<sequence>MSTYKHDYDVLLSEPPHFRLVTIHSGISPTPISASLKTYPIKEAPPYEALSYVWGPYNEEDPDFIFLDGYGFIVTPNLFRALYSLRRDNIDRYLWIDAICIDQDDMDERSSQVQLMRDIYKTSTGTVVWLGDDLPFTSRTFNLLKSVSAGELGNANTDLEAIQRKIPDFQHLLMTDAGFRRIVQRGVYGEIGQCDFWTRIWVVQEVALSSKVVVHCGNNEMDWQLFADTICKLPKVMIPVFKSRKPPMNRSQKSEALLNVTLGNLDEASNIAMAIPENEIDIGGLSNIDTFNIIRELLRNAPRKVRLSDILALLRRSRSTDPRDMIYGLLGLVPKSSFNVDYYHATTRDVYVDLVHQCLHAEQSLDIITLCRKTSSSSELPSWVPDWTASWVVGYGEDYKAMDDPDPPPIPLILKYGSGALLKNIIAPSMPDHVVGSNSTQQQFTAWSADAHTPPSATIDPNNSTLTARGISIGKISSIGDWTYRGDDDGEIFFFEIFSSWEDAILERFGMCHDKKSGRTILDVFDRFLDIMIGHLSDNNIDIAEEVTNKRQRRLVQRQDRGVRCQKTTAAYVGGGSMVEAFIRTAVVDTDANFQRLTPAKYEAFWDVDVSLPLAWGLEAYALTFATNRRLIITENGYIGLAPIYCKLGDQVCVLHGCSVPLVLREGHGVVKLVGEAYVHGLMRGEAVQLVREGILKEDEWVLR</sequence>
<dbReference type="PANTHER" id="PTHR24148">
    <property type="entry name" value="ANKYRIN REPEAT DOMAIN-CONTAINING PROTEIN 39 HOMOLOG-RELATED"/>
    <property type="match status" value="1"/>
</dbReference>